<dbReference type="PANTHER" id="PTHR11439">
    <property type="entry name" value="GAG-POL-RELATED RETROTRANSPOSON"/>
    <property type="match status" value="1"/>
</dbReference>
<dbReference type="EMBL" id="LIHL02000004">
    <property type="protein sequence ID" value="KAF5472623.1"/>
    <property type="molecule type" value="Genomic_DNA"/>
</dbReference>
<organism evidence="2 3">
    <name type="scientific">Juglans regia</name>
    <name type="common">English walnut</name>
    <dbReference type="NCBI Taxonomy" id="51240"/>
    <lineage>
        <taxon>Eukaryota</taxon>
        <taxon>Viridiplantae</taxon>
        <taxon>Streptophyta</taxon>
        <taxon>Embryophyta</taxon>
        <taxon>Tracheophyta</taxon>
        <taxon>Spermatophyta</taxon>
        <taxon>Magnoliopsida</taxon>
        <taxon>eudicotyledons</taxon>
        <taxon>Gunneridae</taxon>
        <taxon>Pentapetalae</taxon>
        <taxon>rosids</taxon>
        <taxon>fabids</taxon>
        <taxon>Fagales</taxon>
        <taxon>Juglandaceae</taxon>
        <taxon>Juglans</taxon>
    </lineage>
</organism>
<dbReference type="Gramene" id="Jr04_12460_p1">
    <property type="protein sequence ID" value="cds.Jr04_12460_p1"/>
    <property type="gene ID" value="Jr04_12460"/>
</dbReference>
<gene>
    <name evidence="2" type="ORF">F2P56_009325</name>
</gene>
<protein>
    <recommendedName>
        <fullName evidence="1">Reverse transcriptase Ty1/copia-type domain-containing protein</fullName>
    </recommendedName>
</protein>
<comment type="caution">
    <text evidence="2">The sequence shown here is derived from an EMBL/GenBank/DDBJ whole genome shotgun (WGS) entry which is preliminary data.</text>
</comment>
<name>A0A834D1U7_JUGRE</name>
<evidence type="ECO:0000313" key="2">
    <source>
        <dbReference type="EMBL" id="KAF5472623.1"/>
    </source>
</evidence>
<sequence length="349" mass="39200">MPSTVSSLLAENFFSPNTDSPTTSQNHTDTQISTAIAPVPESEIVSLPIRKSSRDRGAPGYLYQSKVDYSLFTRSNGASFIALLVYVDDILIASNDSHVIDDLKLLLDTKFKLKDLGQLKYFLGLEVARSPKGISLCQRKYALEILQDAGYLGAKPAAFPIEQNLKLSKDSGILLADPTIFRRLIGRLLYLTITRPDLTFSVHWLSQYMDKPREPYLQIKAFTDSDWASCPDTRKSTTGYCVFLGDFLVSWKSKKLQTISRSSAEAEYRSMATTTCEIVWLLSLLSDFRISHSNSAHLFCDNTAALHIAANPVFHERTKHIELDCHFVRDKLPSWDAEDISCWFSTSTC</sequence>
<reference evidence="2" key="1">
    <citation type="submission" date="2015-10" db="EMBL/GenBank/DDBJ databases">
        <authorList>
            <person name="Martinez-Garcia P.J."/>
            <person name="Crepeau M.W."/>
            <person name="Puiu D."/>
            <person name="Gonzalez-Ibeas D."/>
            <person name="Whalen J."/>
            <person name="Stevens K."/>
            <person name="Paul R."/>
            <person name="Butterfield T."/>
            <person name="Britton M."/>
            <person name="Reagan R."/>
            <person name="Chakraborty S."/>
            <person name="Walawage S.L."/>
            <person name="Vasquez-Gross H.A."/>
            <person name="Cardeno C."/>
            <person name="Famula R."/>
            <person name="Pratt K."/>
            <person name="Kuruganti S."/>
            <person name="Aradhya M.K."/>
            <person name="Leslie C.A."/>
            <person name="Dandekar A.M."/>
            <person name="Salzberg S.L."/>
            <person name="Wegrzyn J.L."/>
            <person name="Langley C.H."/>
            <person name="Neale D.B."/>
        </authorList>
    </citation>
    <scope>NUCLEOTIDE SEQUENCE</scope>
    <source>
        <tissue evidence="2">Leaves</tissue>
    </source>
</reference>
<dbReference type="Proteomes" id="UP000619265">
    <property type="component" value="Unassembled WGS sequence"/>
</dbReference>
<dbReference type="SUPFAM" id="SSF56672">
    <property type="entry name" value="DNA/RNA polymerases"/>
    <property type="match status" value="1"/>
</dbReference>
<dbReference type="Pfam" id="PF07727">
    <property type="entry name" value="RVT_2"/>
    <property type="match status" value="1"/>
</dbReference>
<accession>A0A834D1U7</accession>
<evidence type="ECO:0000259" key="1">
    <source>
        <dbReference type="Pfam" id="PF07727"/>
    </source>
</evidence>
<feature type="domain" description="Reverse transcriptase Ty1/copia-type" evidence="1">
    <location>
        <begin position="64"/>
        <end position="162"/>
    </location>
</feature>
<dbReference type="PANTHER" id="PTHR11439:SF498">
    <property type="entry name" value="DNAK FAMILY PROTEIN"/>
    <property type="match status" value="1"/>
</dbReference>
<dbReference type="CDD" id="cd09272">
    <property type="entry name" value="RNase_HI_RT_Ty1"/>
    <property type="match status" value="1"/>
</dbReference>
<dbReference type="AlphaFoldDB" id="A0A834D1U7"/>
<reference evidence="2" key="2">
    <citation type="submission" date="2020-03" db="EMBL/GenBank/DDBJ databases">
        <title>Walnut 2.0.</title>
        <authorList>
            <person name="Marrano A."/>
            <person name="Britton M."/>
            <person name="Zimin A.V."/>
            <person name="Zaini P.A."/>
            <person name="Workman R."/>
            <person name="Puiu D."/>
            <person name="Bianco L."/>
            <person name="Allen B.J."/>
            <person name="Troggio M."/>
            <person name="Leslie C.A."/>
            <person name="Timp W."/>
            <person name="Dendekar A."/>
            <person name="Salzberg S.L."/>
            <person name="Neale D.B."/>
        </authorList>
    </citation>
    <scope>NUCLEOTIDE SEQUENCE</scope>
    <source>
        <tissue evidence="2">Leaves</tissue>
    </source>
</reference>
<evidence type="ECO:0000313" key="3">
    <source>
        <dbReference type="Proteomes" id="UP000619265"/>
    </source>
</evidence>
<proteinExistence type="predicted"/>
<dbReference type="InterPro" id="IPR043502">
    <property type="entry name" value="DNA/RNA_pol_sf"/>
</dbReference>
<dbReference type="InterPro" id="IPR013103">
    <property type="entry name" value="RVT_2"/>
</dbReference>